<dbReference type="PANTHER" id="PTHR11361:SF34">
    <property type="entry name" value="DNA MISMATCH REPAIR PROTEIN MSH1, MITOCHONDRIAL"/>
    <property type="match status" value="1"/>
</dbReference>
<dbReference type="Gene3D" id="3.40.50.300">
    <property type="entry name" value="P-loop containing nucleotide triphosphate hydrolases"/>
    <property type="match status" value="1"/>
</dbReference>
<dbReference type="SUPFAM" id="SSF52540">
    <property type="entry name" value="P-loop containing nucleoside triphosphate hydrolases"/>
    <property type="match status" value="1"/>
</dbReference>
<evidence type="ECO:0000256" key="3">
    <source>
        <dbReference type="ARBA" id="ARBA00023125"/>
    </source>
</evidence>
<dbReference type="Proteomes" id="UP001171620">
    <property type="component" value="Unassembled WGS sequence"/>
</dbReference>
<dbReference type="AlphaFoldDB" id="A0AAW7TB20"/>
<accession>A0AAW7TB20</accession>
<sequence>MTFDSILFRDARAAEVIDGASEPEIFGDLNLDQIIDSVTRGRDDYNLKPFFYVPLTDVDAVIYRHEIMRDLERNDVVSCINAFAEQMRAMRVQLAAATKLYFRWQKRRYFLDGAQIYCAAIVALARDLEVAAPRSSGLKAFLDYLRAYANGREFMATKQEEARIRDALAQVRYSILIKGNAVTVRRYAGEIDYSEDVQKTFEKFKQGKVKSHSTDMRDSPDMDHVEANVLDFVAQLHPEVFGPLEEFCSIHAGFLDPVIARFDREIQFYVAYLEHISRLKGMGLSFSYPEMLETSKEIRSMEGFDLALAEKLRREDAHIVCNDFYLEGPERIIVVTGPNQGGKTTFSRTFGQLHYLAAIGWPVPGREARLFLFDQIFTHFERQEDMKNLRGKLHDDLYRIHRILGRASTRSIIIMNEIFSSTSLKDALYLSEKVMGRIMELDALCVYVTFIEELSSLSAQTVSMLSEVQHDAIASRTFKVLRRPADGRSYALSLARQYRLTYDQLTERIGS</sequence>
<comment type="caution">
    <text evidence="5">The sequence shown here is derived from an EMBL/GenBank/DDBJ whole genome shotgun (WGS) entry which is preliminary data.</text>
</comment>
<evidence type="ECO:0000256" key="2">
    <source>
        <dbReference type="ARBA" id="ARBA00022840"/>
    </source>
</evidence>
<keyword evidence="2" id="KW-0067">ATP-binding</keyword>
<evidence type="ECO:0000259" key="4">
    <source>
        <dbReference type="SMART" id="SM00534"/>
    </source>
</evidence>
<dbReference type="SMART" id="SM00534">
    <property type="entry name" value="MUTSac"/>
    <property type="match status" value="1"/>
</dbReference>
<organism evidence="5 6">
    <name type="scientific">Burkholderia vietnamiensis</name>
    <dbReference type="NCBI Taxonomy" id="60552"/>
    <lineage>
        <taxon>Bacteria</taxon>
        <taxon>Pseudomonadati</taxon>
        <taxon>Pseudomonadota</taxon>
        <taxon>Betaproteobacteria</taxon>
        <taxon>Burkholderiales</taxon>
        <taxon>Burkholderiaceae</taxon>
        <taxon>Burkholderia</taxon>
        <taxon>Burkholderia cepacia complex</taxon>
    </lineage>
</organism>
<evidence type="ECO:0000313" key="5">
    <source>
        <dbReference type="EMBL" id="MDN7799402.1"/>
    </source>
</evidence>
<dbReference type="PANTHER" id="PTHR11361">
    <property type="entry name" value="DNA MISMATCH REPAIR PROTEIN MUTS FAMILY MEMBER"/>
    <property type="match status" value="1"/>
</dbReference>
<protein>
    <submittedName>
        <fullName evidence="5">DNA mismatch repair protein MutS</fullName>
    </submittedName>
</protein>
<dbReference type="RefSeq" id="WP_117337789.1">
    <property type="nucleotide sequence ID" value="NZ_JAUJRV010000046.1"/>
</dbReference>
<name>A0AAW7TB20_BURVI</name>
<dbReference type="InterPro" id="IPR000432">
    <property type="entry name" value="DNA_mismatch_repair_MutS_C"/>
</dbReference>
<dbReference type="Pfam" id="PF00488">
    <property type="entry name" value="MutS_V"/>
    <property type="match status" value="1"/>
</dbReference>
<dbReference type="GO" id="GO:0006298">
    <property type="term" value="P:mismatch repair"/>
    <property type="evidence" value="ECO:0007669"/>
    <property type="project" value="InterPro"/>
</dbReference>
<dbReference type="EMBL" id="JAUJRV010000046">
    <property type="protein sequence ID" value="MDN7799402.1"/>
    <property type="molecule type" value="Genomic_DNA"/>
</dbReference>
<dbReference type="InterPro" id="IPR045076">
    <property type="entry name" value="MutS"/>
</dbReference>
<reference evidence="5" key="1">
    <citation type="submission" date="2023-07" db="EMBL/GenBank/DDBJ databases">
        <title>A collection of bacterial strains from the Burkholderia cepacia Research Laboratory and Repository.</title>
        <authorList>
            <person name="Lipuma J."/>
            <person name="Spilker T."/>
            <person name="Caverly L."/>
        </authorList>
    </citation>
    <scope>NUCLEOTIDE SEQUENCE</scope>
    <source>
        <strain evidence="5">AU44268</strain>
    </source>
</reference>
<feature type="domain" description="DNA mismatch repair proteins mutS family" evidence="4">
    <location>
        <begin position="330"/>
        <end position="503"/>
    </location>
</feature>
<evidence type="ECO:0000313" key="6">
    <source>
        <dbReference type="Proteomes" id="UP001171620"/>
    </source>
</evidence>
<evidence type="ECO:0000256" key="1">
    <source>
        <dbReference type="ARBA" id="ARBA00022741"/>
    </source>
</evidence>
<dbReference type="InterPro" id="IPR027417">
    <property type="entry name" value="P-loop_NTPase"/>
</dbReference>
<dbReference type="GO" id="GO:0030983">
    <property type="term" value="F:mismatched DNA binding"/>
    <property type="evidence" value="ECO:0007669"/>
    <property type="project" value="InterPro"/>
</dbReference>
<dbReference type="GO" id="GO:0140664">
    <property type="term" value="F:ATP-dependent DNA damage sensor activity"/>
    <property type="evidence" value="ECO:0007669"/>
    <property type="project" value="InterPro"/>
</dbReference>
<gene>
    <name evidence="5" type="ORF">QZM33_31170</name>
</gene>
<proteinExistence type="predicted"/>
<keyword evidence="3" id="KW-0238">DNA-binding</keyword>
<keyword evidence="1" id="KW-0547">Nucleotide-binding</keyword>
<dbReference type="GO" id="GO:0005524">
    <property type="term" value="F:ATP binding"/>
    <property type="evidence" value="ECO:0007669"/>
    <property type="project" value="UniProtKB-KW"/>
</dbReference>
<dbReference type="GO" id="GO:0005829">
    <property type="term" value="C:cytosol"/>
    <property type="evidence" value="ECO:0007669"/>
    <property type="project" value="TreeGrafter"/>
</dbReference>